<keyword evidence="5" id="KW-1185">Reference proteome</keyword>
<dbReference type="InterPro" id="IPR036513">
    <property type="entry name" value="STAS_dom_sf"/>
</dbReference>
<accession>A0A543GF52</accession>
<comment type="caution">
    <text evidence="4">The sequence shown here is derived from an EMBL/GenBank/DDBJ whole genome shotgun (WGS) entry which is preliminary data.</text>
</comment>
<feature type="domain" description="STAS" evidence="3">
    <location>
        <begin position="12"/>
        <end position="112"/>
    </location>
</feature>
<dbReference type="InterPro" id="IPR003658">
    <property type="entry name" value="Anti-sigma_ant"/>
</dbReference>
<dbReference type="Gene3D" id="3.30.750.24">
    <property type="entry name" value="STAS domain"/>
    <property type="match status" value="1"/>
</dbReference>
<dbReference type="PANTHER" id="PTHR33495">
    <property type="entry name" value="ANTI-SIGMA FACTOR ANTAGONIST TM_1081-RELATED-RELATED"/>
    <property type="match status" value="1"/>
</dbReference>
<dbReference type="Pfam" id="PF01740">
    <property type="entry name" value="STAS"/>
    <property type="match status" value="1"/>
</dbReference>
<dbReference type="NCBIfam" id="TIGR00377">
    <property type="entry name" value="ant_ant_sig"/>
    <property type="match status" value="1"/>
</dbReference>
<sequence>MVTITPVQTGPVSVLTVSGEVDIASGPRLRAALDEIIDGPGGRAPAGLVLDLTGVTFLGSSGLAVLVDAHERATQRGVAMKIVIDRPGSPVARAFQAAAIHEHLDVHVSPAD</sequence>
<protein>
    <recommendedName>
        <fullName evidence="2">Anti-sigma factor antagonist</fullName>
    </recommendedName>
</protein>
<dbReference type="PANTHER" id="PTHR33495:SF2">
    <property type="entry name" value="ANTI-SIGMA FACTOR ANTAGONIST TM_1081-RELATED"/>
    <property type="match status" value="1"/>
</dbReference>
<gene>
    <name evidence="4" type="ORF">FB388_2083</name>
</gene>
<evidence type="ECO:0000256" key="2">
    <source>
        <dbReference type="RuleBase" id="RU003749"/>
    </source>
</evidence>
<dbReference type="InterPro" id="IPR002645">
    <property type="entry name" value="STAS_dom"/>
</dbReference>
<organism evidence="4 5">
    <name type="scientific">Pseudonocardia cypriaca</name>
    <dbReference type="NCBI Taxonomy" id="882449"/>
    <lineage>
        <taxon>Bacteria</taxon>
        <taxon>Bacillati</taxon>
        <taxon>Actinomycetota</taxon>
        <taxon>Actinomycetes</taxon>
        <taxon>Pseudonocardiales</taxon>
        <taxon>Pseudonocardiaceae</taxon>
        <taxon>Pseudonocardia</taxon>
    </lineage>
</organism>
<dbReference type="SUPFAM" id="SSF52091">
    <property type="entry name" value="SpoIIaa-like"/>
    <property type="match status" value="1"/>
</dbReference>
<reference evidence="4 5" key="1">
    <citation type="submission" date="2019-06" db="EMBL/GenBank/DDBJ databases">
        <title>Sequencing the genomes of 1000 actinobacteria strains.</title>
        <authorList>
            <person name="Klenk H.-P."/>
        </authorList>
    </citation>
    <scope>NUCLEOTIDE SEQUENCE [LARGE SCALE GENOMIC DNA]</scope>
    <source>
        <strain evidence="4 5">DSM 45511</strain>
    </source>
</reference>
<evidence type="ECO:0000259" key="3">
    <source>
        <dbReference type="PROSITE" id="PS50801"/>
    </source>
</evidence>
<evidence type="ECO:0000256" key="1">
    <source>
        <dbReference type="ARBA" id="ARBA00009013"/>
    </source>
</evidence>
<dbReference type="Proteomes" id="UP000319818">
    <property type="component" value="Unassembled WGS sequence"/>
</dbReference>
<comment type="similarity">
    <text evidence="1 2">Belongs to the anti-sigma-factor antagonist family.</text>
</comment>
<evidence type="ECO:0000313" key="4">
    <source>
        <dbReference type="EMBL" id="TQM44711.1"/>
    </source>
</evidence>
<dbReference type="EMBL" id="VFPH01000001">
    <property type="protein sequence ID" value="TQM44711.1"/>
    <property type="molecule type" value="Genomic_DNA"/>
</dbReference>
<proteinExistence type="inferred from homology"/>
<dbReference type="CDD" id="cd07043">
    <property type="entry name" value="STAS_anti-anti-sigma_factors"/>
    <property type="match status" value="1"/>
</dbReference>
<dbReference type="OrthoDB" id="3576064at2"/>
<evidence type="ECO:0000313" key="5">
    <source>
        <dbReference type="Proteomes" id="UP000319818"/>
    </source>
</evidence>
<dbReference type="GO" id="GO:0043856">
    <property type="term" value="F:anti-sigma factor antagonist activity"/>
    <property type="evidence" value="ECO:0007669"/>
    <property type="project" value="InterPro"/>
</dbReference>
<dbReference type="PROSITE" id="PS50801">
    <property type="entry name" value="STAS"/>
    <property type="match status" value="1"/>
</dbReference>
<dbReference type="RefSeq" id="WP_142099764.1">
    <property type="nucleotide sequence ID" value="NZ_VFPH01000001.1"/>
</dbReference>
<dbReference type="AlphaFoldDB" id="A0A543GF52"/>
<name>A0A543GF52_9PSEU</name>